<name>A0A5C8PST8_9HYPH</name>
<proteinExistence type="predicted"/>
<organism evidence="3 4">
    <name type="scientific">Vineibacter terrae</name>
    <dbReference type="NCBI Taxonomy" id="2586908"/>
    <lineage>
        <taxon>Bacteria</taxon>
        <taxon>Pseudomonadati</taxon>
        <taxon>Pseudomonadota</taxon>
        <taxon>Alphaproteobacteria</taxon>
        <taxon>Hyphomicrobiales</taxon>
        <taxon>Vineibacter</taxon>
    </lineage>
</organism>
<evidence type="ECO:0000256" key="1">
    <source>
        <dbReference type="ARBA" id="ARBA00022723"/>
    </source>
</evidence>
<dbReference type="PANTHER" id="PTHR20883">
    <property type="entry name" value="PHYTANOYL-COA DIOXYGENASE DOMAIN CONTAINING 1"/>
    <property type="match status" value="1"/>
</dbReference>
<dbReference type="GO" id="GO:0005506">
    <property type="term" value="F:iron ion binding"/>
    <property type="evidence" value="ECO:0007669"/>
    <property type="project" value="UniProtKB-ARBA"/>
</dbReference>
<dbReference type="Proteomes" id="UP000321638">
    <property type="component" value="Unassembled WGS sequence"/>
</dbReference>
<evidence type="ECO:0000313" key="3">
    <source>
        <dbReference type="EMBL" id="TXL79549.1"/>
    </source>
</evidence>
<dbReference type="GO" id="GO:0016706">
    <property type="term" value="F:2-oxoglutarate-dependent dioxygenase activity"/>
    <property type="evidence" value="ECO:0007669"/>
    <property type="project" value="UniProtKB-ARBA"/>
</dbReference>
<gene>
    <name evidence="3" type="ORF">FHP25_06300</name>
</gene>
<dbReference type="PANTHER" id="PTHR20883:SF15">
    <property type="entry name" value="PHYTANOYL-COA DIOXYGENASE DOMAIN-CONTAINING PROTEIN 1"/>
    <property type="match status" value="1"/>
</dbReference>
<comment type="caution">
    <text evidence="3">The sequence shown here is derived from an EMBL/GenBank/DDBJ whole genome shotgun (WGS) entry which is preliminary data.</text>
</comment>
<keyword evidence="2" id="KW-0408">Iron</keyword>
<dbReference type="EMBL" id="VDUZ01000005">
    <property type="protein sequence ID" value="TXL79549.1"/>
    <property type="molecule type" value="Genomic_DNA"/>
</dbReference>
<keyword evidence="4" id="KW-1185">Reference proteome</keyword>
<protein>
    <submittedName>
        <fullName evidence="3">Phytanoyl-CoA dioxygenase family protein</fullName>
    </submittedName>
</protein>
<reference evidence="3 4" key="1">
    <citation type="submission" date="2019-06" db="EMBL/GenBank/DDBJ databases">
        <title>New taxonomy in bacterial strain CC-CFT640, isolated from vineyard.</title>
        <authorList>
            <person name="Lin S.-Y."/>
            <person name="Tsai C.-F."/>
            <person name="Young C.-C."/>
        </authorList>
    </citation>
    <scope>NUCLEOTIDE SEQUENCE [LARGE SCALE GENOMIC DNA]</scope>
    <source>
        <strain evidence="3 4">CC-CFT640</strain>
    </source>
</reference>
<dbReference type="SUPFAM" id="SSF51197">
    <property type="entry name" value="Clavaminate synthase-like"/>
    <property type="match status" value="1"/>
</dbReference>
<dbReference type="AlphaFoldDB" id="A0A5C8PST8"/>
<dbReference type="OrthoDB" id="9791262at2"/>
<evidence type="ECO:0000313" key="4">
    <source>
        <dbReference type="Proteomes" id="UP000321638"/>
    </source>
</evidence>
<keyword evidence="3" id="KW-0560">Oxidoreductase</keyword>
<keyword evidence="1" id="KW-0479">Metal-binding</keyword>
<dbReference type="Pfam" id="PF05721">
    <property type="entry name" value="PhyH"/>
    <property type="match status" value="1"/>
</dbReference>
<keyword evidence="3" id="KW-0223">Dioxygenase</keyword>
<dbReference type="Gene3D" id="2.60.120.620">
    <property type="entry name" value="q2cbj1_9rhob like domain"/>
    <property type="match status" value="1"/>
</dbReference>
<dbReference type="RefSeq" id="WP_147846057.1">
    <property type="nucleotide sequence ID" value="NZ_VDUZ01000005.1"/>
</dbReference>
<dbReference type="InterPro" id="IPR008775">
    <property type="entry name" value="Phytyl_CoA_dOase-like"/>
</dbReference>
<accession>A0A5C8PST8</accession>
<evidence type="ECO:0000256" key="2">
    <source>
        <dbReference type="ARBA" id="ARBA00023004"/>
    </source>
</evidence>
<sequence length="290" mass="31434">MTAPARFAAPADGRLDAAMRAAYARDGFLILEGFVPPADCDALQARAAELVDAFDPAETPTVFSATTQEHARDAYFRESGGAIRFFCEAGAVDPDGRLAVPKALALNKIGHALHDLDPVFDRISRSERFAGLAAALDLAAPLLLQSMYIFKQPHIGGEVDWHQDATFLYTNPSSVVGFWLALDDADIDNGCLWAIPGGHSGPLRRRFHYAKGALTMAVVNDTPWPETPPVALPVRRGSVIVLHGLLPHASSANRSARPRHAYSLHLIDGRAAYAPDNWLQRPTLPLRGFI</sequence>